<evidence type="ECO:0000313" key="1">
    <source>
        <dbReference type="EMBL" id="DAE18931.1"/>
    </source>
</evidence>
<organism evidence="1">
    <name type="scientific">Siphoviridae sp. ctiOl67</name>
    <dbReference type="NCBI Taxonomy" id="2825622"/>
    <lineage>
        <taxon>Viruses</taxon>
        <taxon>Duplodnaviria</taxon>
        <taxon>Heunggongvirae</taxon>
        <taxon>Uroviricota</taxon>
        <taxon>Caudoviricetes</taxon>
    </lineage>
</organism>
<dbReference type="SUPFAM" id="SSF51735">
    <property type="entry name" value="NAD(P)-binding Rossmann-fold domains"/>
    <property type="match status" value="1"/>
</dbReference>
<reference evidence="1" key="1">
    <citation type="journal article" date="2021" name="Proc. Natl. Acad. Sci. U.S.A.">
        <title>A Catalog of Tens of Thousands of Viruses from Human Metagenomes Reveals Hidden Associations with Chronic Diseases.</title>
        <authorList>
            <person name="Tisza M.J."/>
            <person name="Buck C.B."/>
        </authorList>
    </citation>
    <scope>NUCLEOTIDE SEQUENCE</scope>
    <source>
        <strain evidence="1">CtiOl67</strain>
    </source>
</reference>
<name>A0A8S5QJB9_9CAUD</name>
<sequence length="63" mass="7578">MNEHILKNEKLYQNVLNETLLRRWATAEEIAEWVYFITVINKSMTGQDIIIDNGELCKYNFIW</sequence>
<accession>A0A8S5QJB9</accession>
<dbReference type="Gene3D" id="3.40.50.720">
    <property type="entry name" value="NAD(P)-binding Rossmann-like Domain"/>
    <property type="match status" value="1"/>
</dbReference>
<proteinExistence type="predicted"/>
<protein>
    <submittedName>
        <fullName evidence="1">Tropinone reductase</fullName>
    </submittedName>
</protein>
<dbReference type="InterPro" id="IPR036291">
    <property type="entry name" value="NAD(P)-bd_dom_sf"/>
</dbReference>
<dbReference type="EMBL" id="BK015666">
    <property type="protein sequence ID" value="DAE18931.1"/>
    <property type="molecule type" value="Genomic_DNA"/>
</dbReference>